<feature type="domain" description="DUF7059" evidence="6">
    <location>
        <begin position="22"/>
        <end position="106"/>
    </location>
</feature>
<dbReference type="PROSITE" id="PS00092">
    <property type="entry name" value="N6_MTASE"/>
    <property type="match status" value="1"/>
</dbReference>
<gene>
    <name evidence="7" type="primary">rsmC_1</name>
    <name evidence="7" type="ORF">SAMEA4475696_00640</name>
</gene>
<dbReference type="InterPro" id="IPR055487">
    <property type="entry name" value="DUF7059"/>
</dbReference>
<dbReference type="GO" id="GO:0035657">
    <property type="term" value="C:eRF1 methyltransferase complex"/>
    <property type="evidence" value="ECO:0007669"/>
    <property type="project" value="TreeGrafter"/>
</dbReference>
<keyword evidence="4" id="KW-0949">S-adenosyl-L-methionine</keyword>
<accession>A0A239VAL4</accession>
<dbReference type="GeneID" id="63458910"/>
<keyword evidence="2 7" id="KW-0489">Methyltransferase</keyword>
<name>A0A239VAL4_9MICO</name>
<reference evidence="7 8" key="1">
    <citation type="submission" date="2017-06" db="EMBL/GenBank/DDBJ databases">
        <authorList>
            <consortium name="Pathogen Informatics"/>
        </authorList>
    </citation>
    <scope>NUCLEOTIDE SEQUENCE [LARGE SCALE GENOMIC DNA]</scope>
    <source>
        <strain evidence="7 8">NCTC13039</strain>
    </source>
</reference>
<protein>
    <submittedName>
        <fullName evidence="7">Ribosomal RNA small subunit methyltransferase C</fullName>
        <ecNumber evidence="7">2.1.1.172</ecNumber>
    </submittedName>
</protein>
<evidence type="ECO:0000259" key="5">
    <source>
        <dbReference type="Pfam" id="PF05175"/>
    </source>
</evidence>
<dbReference type="Proteomes" id="UP000242637">
    <property type="component" value="Chromosome 1"/>
</dbReference>
<evidence type="ECO:0000259" key="6">
    <source>
        <dbReference type="Pfam" id="PF23186"/>
    </source>
</evidence>
<dbReference type="GO" id="GO:0008276">
    <property type="term" value="F:protein methyltransferase activity"/>
    <property type="evidence" value="ECO:0007669"/>
    <property type="project" value="TreeGrafter"/>
</dbReference>
<dbReference type="Pfam" id="PF05175">
    <property type="entry name" value="MTS"/>
    <property type="match status" value="1"/>
</dbReference>
<keyword evidence="3 7" id="KW-0808">Transferase</keyword>
<dbReference type="InterPro" id="IPR007848">
    <property type="entry name" value="Small_mtfrase_dom"/>
</dbReference>
<dbReference type="InterPro" id="IPR029063">
    <property type="entry name" value="SAM-dependent_MTases_sf"/>
</dbReference>
<dbReference type="InterPro" id="IPR052190">
    <property type="entry name" value="Euk-Arch_PrmC-MTase"/>
</dbReference>
<dbReference type="Gene3D" id="3.40.50.150">
    <property type="entry name" value="Vaccinia Virus protein VP39"/>
    <property type="match status" value="1"/>
</dbReference>
<keyword evidence="8" id="KW-1185">Reference proteome</keyword>
<dbReference type="KEGG" id="dco:SAMEA4475696_0640"/>
<evidence type="ECO:0000256" key="3">
    <source>
        <dbReference type="ARBA" id="ARBA00022679"/>
    </source>
</evidence>
<evidence type="ECO:0000313" key="7">
    <source>
        <dbReference type="EMBL" id="SNV19152.1"/>
    </source>
</evidence>
<dbReference type="AlphaFoldDB" id="A0A239VAL4"/>
<sequence>MSFVPPVVVPELVVALRADLLACDFTVEGVESYLGTMASAALRRGEVLPAELKTRECGGATGVVVRLFTLGMEVDFAEVDAALPSVGGDGLLRLGLVRRAGAALQAGVDLRPYGDEENVWWVVSDVTGALGSGPLATDHVVGVGGASVTLAQWTSRPRVGRALDLGTGSGVQALHLGAHADEVVVTDVSERALAFARFTAALAGVEWDVRCGSLFEPVEGERFDLVVCNPPYVITPRVAGVPVFEYRDGGLAGDSVMKTLVGQVGDFLNPGGVAHFIGNWEIPQGQVWSDRLQEWLAGTGLDAWVVQRDVQDPAEYASTWARDGGLVPGSYQYESLYSAWLEDFAQRGVEGIGFGVVMLARSVREREPFRDLVEVRGPVSLPMGESVRDGLAVRARLAELDDEALLEVRLKVAGDVTIEKHMLPGCGDPAAIVVRQGGSLRRALGVSPQVCAVVDVADGDLTLRQSLVAIAALMDESVEQVCSEALPVVRELVAGGFLRLS</sequence>
<dbReference type="PANTHER" id="PTHR45875:SF1">
    <property type="entry name" value="METHYLTRANSFERASE N6AMT1"/>
    <property type="match status" value="1"/>
</dbReference>
<evidence type="ECO:0000256" key="4">
    <source>
        <dbReference type="ARBA" id="ARBA00022691"/>
    </source>
</evidence>
<dbReference type="EMBL" id="LT906453">
    <property type="protein sequence ID" value="SNV19152.1"/>
    <property type="molecule type" value="Genomic_DNA"/>
</dbReference>
<dbReference type="GO" id="GO:0003676">
    <property type="term" value="F:nucleic acid binding"/>
    <property type="evidence" value="ECO:0007669"/>
    <property type="project" value="InterPro"/>
</dbReference>
<feature type="domain" description="Methyltransferase small" evidence="5">
    <location>
        <begin position="149"/>
        <end position="233"/>
    </location>
</feature>
<evidence type="ECO:0000256" key="1">
    <source>
        <dbReference type="ARBA" id="ARBA00006149"/>
    </source>
</evidence>
<organism evidence="7 8">
    <name type="scientific">Dermatophilus congolensis</name>
    <dbReference type="NCBI Taxonomy" id="1863"/>
    <lineage>
        <taxon>Bacteria</taxon>
        <taxon>Bacillati</taxon>
        <taxon>Actinomycetota</taxon>
        <taxon>Actinomycetes</taxon>
        <taxon>Micrococcales</taxon>
        <taxon>Dermatophilaceae</taxon>
        <taxon>Dermatophilus</taxon>
    </lineage>
</organism>
<dbReference type="EC" id="2.1.1.172" evidence="7"/>
<proteinExistence type="inferred from homology"/>
<dbReference type="Pfam" id="PF23186">
    <property type="entry name" value="DUF7059"/>
    <property type="match status" value="1"/>
</dbReference>
<dbReference type="PANTHER" id="PTHR45875">
    <property type="entry name" value="METHYLTRANSFERASE N6AMT1"/>
    <property type="match status" value="1"/>
</dbReference>
<dbReference type="OrthoDB" id="129465at2"/>
<dbReference type="CDD" id="cd02440">
    <property type="entry name" value="AdoMet_MTases"/>
    <property type="match status" value="1"/>
</dbReference>
<dbReference type="SUPFAM" id="SSF53335">
    <property type="entry name" value="S-adenosyl-L-methionine-dependent methyltransferases"/>
    <property type="match status" value="1"/>
</dbReference>
<dbReference type="RefSeq" id="WP_084441250.1">
    <property type="nucleotide sequence ID" value="NZ_LT906453.1"/>
</dbReference>
<dbReference type="STRING" id="1121387.GCA_000429885_01737"/>
<dbReference type="InterPro" id="IPR002052">
    <property type="entry name" value="DNA_methylase_N6_adenine_CS"/>
</dbReference>
<evidence type="ECO:0000256" key="2">
    <source>
        <dbReference type="ARBA" id="ARBA00022603"/>
    </source>
</evidence>
<evidence type="ECO:0000313" key="8">
    <source>
        <dbReference type="Proteomes" id="UP000242637"/>
    </source>
</evidence>
<comment type="similarity">
    <text evidence="1">Belongs to the eukaryotic/archaeal PrmC-related family.</text>
</comment>
<dbReference type="GO" id="GO:0052914">
    <property type="term" value="F:16S rRNA (guanine(1207)-N(2))-methyltransferase activity"/>
    <property type="evidence" value="ECO:0007669"/>
    <property type="project" value="UniProtKB-EC"/>
</dbReference>